<evidence type="ECO:0000256" key="3">
    <source>
        <dbReference type="ARBA" id="ARBA00023157"/>
    </source>
</evidence>
<sequence length="1563" mass="175198">MLQNYQISLNEEYQSSNHVDVEHECLFQWIGTTGQENTPQVVAQYGHVFSNLRELNIADRSIPEREIISSRRLEGSRLLDINSEEINKVNAFDSNTKLNYASAQNAGSLSGVLENTEFDSAKSLHQFSAQFESQDDSEAEMQNGSTVFQRDESPRAFDSSTSHTIQKSNIVDRFIDKFITNYEAKSLQDINPADYKPANWSQYYATNTTRAALQTVCGDVITLNDETPQTITSPDYPNAYPNNIQCTWTIIAQVGTDQDQVKLTFLDFELERGVCNADYLSITDHAVGESKTFCGVDHPSTVISMSNSLTLTFTTDESINKRGFQIKAEGINTTCGGVYEVNGTESFTFSTPLYPNQYPDGSKCHWLVVSKSLMVLELANYYGTSSLQDTIQITTRNFRERIPFDTNKVYASKVFSLLFEDSLTRNIDSIQPGALFQVVPVKKIKSCNASLSFGVNSTFIINSSNYPDGYDDNMECSWTLNHNFGEGYVMRIILIQFDIEDHSECEFDYLKIIDENQGINKTFCGKVEKGGYVTTSQSLTIFFKSDSYNVFVYKGFSLYVKVEKMTENTCEVLKNGPDNWVIKSPEISYMYPAFTMCNITLQSRKSQRFKIQFKEFNLQKTIPCTDGDYLLIYDVGINKTEAYCGDMEGESVLTAGNDLQIMYISDSKTLTQNFEIELTGMAASRCGGNTIMNPGTSMTLRVPAYKELDEECVWVLQGKNSTLVLDFKRVSDIRVSASGLYNDLYNYNTRTINFIDPAEKYMITSTEERSLIIVNSYATYSNCNSEFELGRESLLITNKGEIICPITVKRDQNTKENFAVQYTLLSLPQITCPLKIMDKEEGKLDRLCANEWRESFITSSTEIRIEPIIPKSEVRNNFMLLLEPIRFTCGKNFNVSERKIIVRSKDLERKSICVYRFTSDGNRIVFDIATGSKRSLEYISISDDGSFQTLRSLDIDFTTSLATRKEFLLVIQPFPRSLNFVIQVMKEMPVYDLCSTCIIVRPGSQGILVSPVSKGTKTYPNGLSCDVKFEGNGKNRAVVLEFLKIDVPTNTTLDTLMIVKEGILNVIEPTRLPPLPFKMDIETPFSLRFNTKTNNEYKGYKIGFTVQECGGVITLKDDKPMTIESPGYGKLYPTYVTCVWHIETNITSISDRIRLEILNFNIHETDSFEVYDPFYDLEPIASLTGSTDSSVIVSTGNRLRVVFTSDSRQVSTGFEFEVQAMVSGCGQDIDTSTNEQGTVSTLNFFPYTDYCLFRFRPSSGRVMSLEPVLGEGIQSIFRANSRRKDPNNKLEMKLHDRCPKGSVIVSVTGIFRDGDIYCIGEPLPAVQTTKDLLLLVKAPPLPPLEFKFNAGGCGGEINTNDFPNGTLLSPNHPEVFDGPMTCTWTSRSALLIEVTNSDLLPDQDFLNFSDSTHNVSITGIQYPYFVLLDESSTITFTGASVGIKTGFCLEYESVDHKGVWYVDEGNPAVIVGWAGMQNRPSAWYILAPQGGQGLTIMVWAAYIPSDSECSTHYLYIGGVSEEGQRICGGAGFQSIHIDGNEAIIVLHTTSPLSALAATIHVRQ</sequence>
<keyword evidence="3 5" id="KW-1015">Disulfide bond</keyword>
<feature type="domain" description="CUB" evidence="7">
    <location>
        <begin position="1353"/>
        <end position="1454"/>
    </location>
</feature>
<dbReference type="CDD" id="cd00041">
    <property type="entry name" value="CUB"/>
    <property type="match status" value="4"/>
</dbReference>
<evidence type="ECO:0000259" key="7">
    <source>
        <dbReference type="PROSITE" id="PS01180"/>
    </source>
</evidence>
<protein>
    <recommendedName>
        <fullName evidence="7">CUB domain-containing protein</fullName>
    </recommendedName>
</protein>
<evidence type="ECO:0000256" key="6">
    <source>
        <dbReference type="SAM" id="MobiDB-lite"/>
    </source>
</evidence>
<dbReference type="PANTHER" id="PTHR24251">
    <property type="entry name" value="OVOCHYMASE-RELATED"/>
    <property type="match status" value="1"/>
</dbReference>
<feature type="disulfide bond" evidence="5">
    <location>
        <begin position="570"/>
        <end position="597"/>
    </location>
</feature>
<dbReference type="EMBL" id="JAXCGZ010014407">
    <property type="protein sequence ID" value="KAK7071507.1"/>
    <property type="molecule type" value="Genomic_DNA"/>
</dbReference>
<dbReference type="FunFam" id="2.60.120.290:FF:000003">
    <property type="entry name" value="Neuropilin"/>
    <property type="match status" value="1"/>
</dbReference>
<proteinExistence type="predicted"/>
<dbReference type="InterPro" id="IPR035914">
    <property type="entry name" value="Sperma_CUB_dom_sf"/>
</dbReference>
<keyword evidence="2" id="KW-0677">Repeat</keyword>
<evidence type="ECO:0000313" key="9">
    <source>
        <dbReference type="Proteomes" id="UP001381693"/>
    </source>
</evidence>
<feature type="domain" description="CUB" evidence="7">
    <location>
        <begin position="570"/>
        <end position="681"/>
    </location>
</feature>
<name>A0AAN8WUY8_HALRR</name>
<reference evidence="8 9" key="1">
    <citation type="submission" date="2023-11" db="EMBL/GenBank/DDBJ databases">
        <title>Halocaridina rubra genome assembly.</title>
        <authorList>
            <person name="Smith C."/>
        </authorList>
    </citation>
    <scope>NUCLEOTIDE SEQUENCE [LARGE SCALE GENOMIC DNA]</scope>
    <source>
        <strain evidence="8">EP-1</strain>
        <tissue evidence="8">Whole</tissue>
    </source>
</reference>
<dbReference type="SMART" id="SM00042">
    <property type="entry name" value="CUB"/>
    <property type="match status" value="5"/>
</dbReference>
<feature type="domain" description="CUB" evidence="7">
    <location>
        <begin position="447"/>
        <end position="563"/>
    </location>
</feature>
<accession>A0AAN8WUY8</accession>
<organism evidence="8 9">
    <name type="scientific">Halocaridina rubra</name>
    <name type="common">Hawaiian red shrimp</name>
    <dbReference type="NCBI Taxonomy" id="373956"/>
    <lineage>
        <taxon>Eukaryota</taxon>
        <taxon>Metazoa</taxon>
        <taxon>Ecdysozoa</taxon>
        <taxon>Arthropoda</taxon>
        <taxon>Crustacea</taxon>
        <taxon>Multicrustacea</taxon>
        <taxon>Malacostraca</taxon>
        <taxon>Eumalacostraca</taxon>
        <taxon>Eucarida</taxon>
        <taxon>Decapoda</taxon>
        <taxon>Pleocyemata</taxon>
        <taxon>Caridea</taxon>
        <taxon>Atyoidea</taxon>
        <taxon>Atyidae</taxon>
        <taxon>Halocaridina</taxon>
    </lineage>
</organism>
<dbReference type="SUPFAM" id="SSF49854">
    <property type="entry name" value="Spermadhesin, CUB domain"/>
    <property type="match status" value="6"/>
</dbReference>
<evidence type="ECO:0000256" key="4">
    <source>
        <dbReference type="ARBA" id="ARBA00023180"/>
    </source>
</evidence>
<dbReference type="Proteomes" id="UP001381693">
    <property type="component" value="Unassembled WGS sequence"/>
</dbReference>
<keyword evidence="1" id="KW-0732">Signal</keyword>
<comment type="caution">
    <text evidence="5">Lacks conserved residue(s) required for the propagation of feature annotation.</text>
</comment>
<evidence type="ECO:0000256" key="5">
    <source>
        <dbReference type="PROSITE-ProRule" id="PRU00059"/>
    </source>
</evidence>
<keyword evidence="4" id="KW-0325">Glycoprotein</keyword>
<feature type="domain" description="CUB" evidence="7">
    <location>
        <begin position="1109"/>
        <end position="1221"/>
    </location>
</feature>
<evidence type="ECO:0000256" key="2">
    <source>
        <dbReference type="ARBA" id="ARBA00022737"/>
    </source>
</evidence>
<evidence type="ECO:0000256" key="1">
    <source>
        <dbReference type="ARBA" id="ARBA00022729"/>
    </source>
</evidence>
<dbReference type="PROSITE" id="PS01180">
    <property type="entry name" value="CUB"/>
    <property type="match status" value="6"/>
</dbReference>
<dbReference type="Pfam" id="PF00431">
    <property type="entry name" value="CUB"/>
    <property type="match status" value="4"/>
</dbReference>
<feature type="domain" description="CUB" evidence="7">
    <location>
        <begin position="335"/>
        <end position="368"/>
    </location>
</feature>
<comment type="caution">
    <text evidence="8">The sequence shown here is derived from an EMBL/GenBank/DDBJ whole genome shotgun (WGS) entry which is preliminary data.</text>
</comment>
<keyword evidence="9" id="KW-1185">Reference proteome</keyword>
<dbReference type="InterPro" id="IPR000859">
    <property type="entry name" value="CUB_dom"/>
</dbReference>
<feature type="region of interest" description="Disordered" evidence="6">
    <location>
        <begin position="135"/>
        <end position="161"/>
    </location>
</feature>
<gene>
    <name evidence="8" type="ORF">SK128_006827</name>
</gene>
<dbReference type="Gene3D" id="2.60.120.290">
    <property type="entry name" value="Spermadhesin, CUB domain"/>
    <property type="match status" value="4"/>
</dbReference>
<feature type="domain" description="CUB" evidence="7">
    <location>
        <begin position="217"/>
        <end position="331"/>
    </location>
</feature>
<evidence type="ECO:0000313" key="8">
    <source>
        <dbReference type="EMBL" id="KAK7071507.1"/>
    </source>
</evidence>